<dbReference type="PATRIC" id="fig|1604020.3.peg.2196"/>
<evidence type="ECO:0000313" key="3">
    <source>
        <dbReference type="Proteomes" id="UP000035067"/>
    </source>
</evidence>
<proteinExistence type="predicted"/>
<evidence type="ECO:0000256" key="1">
    <source>
        <dbReference type="SAM" id="MobiDB-lite"/>
    </source>
</evidence>
<comment type="caution">
    <text evidence="2">The sequence shown here is derived from an EMBL/GenBank/DDBJ whole genome shotgun (WGS) entry which is preliminary data.</text>
</comment>
<dbReference type="Proteomes" id="UP000035067">
    <property type="component" value="Unassembled WGS sequence"/>
</dbReference>
<protein>
    <recommendedName>
        <fullName evidence="4">DUF3134 domain-containing protein</fullName>
    </recommendedName>
</protein>
<dbReference type="EMBL" id="JXQG01000010">
    <property type="protein sequence ID" value="KKZ12833.1"/>
    <property type="molecule type" value="Genomic_DNA"/>
</dbReference>
<dbReference type="AlphaFoldDB" id="A0A0G2HLY5"/>
<dbReference type="InterPro" id="IPR021481">
    <property type="entry name" value="DUF3134"/>
</dbReference>
<feature type="region of interest" description="Disordered" evidence="1">
    <location>
        <begin position="1"/>
        <end position="20"/>
    </location>
</feature>
<name>A0A0G2HLY5_9SYNE</name>
<organism evidence="2 3">
    <name type="scientific">Candidatus Synechococcus spongiarum SP3</name>
    <dbReference type="NCBI Taxonomy" id="1604020"/>
    <lineage>
        <taxon>Bacteria</taxon>
        <taxon>Bacillati</taxon>
        <taxon>Cyanobacteriota</taxon>
        <taxon>Cyanophyceae</taxon>
        <taxon>Synechococcales</taxon>
        <taxon>Synechococcaceae</taxon>
        <taxon>Synechococcus</taxon>
    </lineage>
</organism>
<evidence type="ECO:0000313" key="2">
    <source>
        <dbReference type="EMBL" id="KKZ12833.1"/>
    </source>
</evidence>
<reference evidence="2 3" key="1">
    <citation type="submission" date="2015-01" db="EMBL/GenBank/DDBJ databases">
        <title>Lifestyle Evolution in Cyanobacterial Symbionts of Sponges.</title>
        <authorList>
            <person name="Burgsdorf I."/>
            <person name="Slaby B.M."/>
            <person name="Handley K.M."/>
            <person name="Haber M."/>
            <person name="Blom J."/>
            <person name="Marshall C.W."/>
            <person name="Gilbert J.A."/>
            <person name="Hentschel U."/>
            <person name="Steindler L."/>
        </authorList>
    </citation>
    <scope>NUCLEOTIDE SEQUENCE [LARGE SCALE GENOMIC DNA]</scope>
    <source>
        <strain evidence="2">SP3</strain>
    </source>
</reference>
<evidence type="ECO:0008006" key="4">
    <source>
        <dbReference type="Google" id="ProtNLM"/>
    </source>
</evidence>
<sequence length="87" mass="10162">MSSALVDPLNNPNPSLSYYRRDDPAPVLPLREEPDLLSWLQTTGRLLQEEKYQGQDLSTMEEEELSVLMGERENYSKDDEQEDTWEE</sequence>
<dbReference type="Pfam" id="PF11332">
    <property type="entry name" value="DUF3134"/>
    <property type="match status" value="1"/>
</dbReference>
<gene>
    <name evidence="2" type="ORF">TE42_02790</name>
</gene>
<accession>A0A0G2HLY5</accession>